<keyword evidence="2" id="KW-0863">Zinc-finger</keyword>
<dbReference type="PANTHER" id="PTHR15999">
    <property type="entry name" value="ZINC FINGER CW-TYPE PWWP DOMAIN PROTEIN 1"/>
    <property type="match status" value="1"/>
</dbReference>
<dbReference type="RefSeq" id="XP_005793463.1">
    <property type="nucleotide sequence ID" value="XM_005793406.1"/>
</dbReference>
<reference evidence="7" key="1">
    <citation type="journal article" date="2013" name="Nature">
        <title>Pan genome of the phytoplankton Emiliania underpins its global distribution.</title>
        <authorList>
            <person name="Read B.A."/>
            <person name="Kegel J."/>
            <person name="Klute M.J."/>
            <person name="Kuo A."/>
            <person name="Lefebvre S.C."/>
            <person name="Maumus F."/>
            <person name="Mayer C."/>
            <person name="Miller J."/>
            <person name="Monier A."/>
            <person name="Salamov A."/>
            <person name="Young J."/>
            <person name="Aguilar M."/>
            <person name="Claverie J.M."/>
            <person name="Frickenhaus S."/>
            <person name="Gonzalez K."/>
            <person name="Herman E.K."/>
            <person name="Lin Y.C."/>
            <person name="Napier J."/>
            <person name="Ogata H."/>
            <person name="Sarno A.F."/>
            <person name="Shmutz J."/>
            <person name="Schroeder D."/>
            <person name="de Vargas C."/>
            <person name="Verret F."/>
            <person name="von Dassow P."/>
            <person name="Valentin K."/>
            <person name="Van de Peer Y."/>
            <person name="Wheeler G."/>
            <person name="Dacks J.B."/>
            <person name="Delwiche C.F."/>
            <person name="Dyhrman S.T."/>
            <person name="Glockner G."/>
            <person name="John U."/>
            <person name="Richards T."/>
            <person name="Worden A.Z."/>
            <person name="Zhang X."/>
            <person name="Grigoriev I.V."/>
            <person name="Allen A.E."/>
            <person name="Bidle K."/>
            <person name="Borodovsky M."/>
            <person name="Bowler C."/>
            <person name="Brownlee C."/>
            <person name="Cock J.M."/>
            <person name="Elias M."/>
            <person name="Gladyshev V.N."/>
            <person name="Groth M."/>
            <person name="Guda C."/>
            <person name="Hadaegh A."/>
            <person name="Iglesias-Rodriguez M.D."/>
            <person name="Jenkins J."/>
            <person name="Jones B.M."/>
            <person name="Lawson T."/>
            <person name="Leese F."/>
            <person name="Lindquist E."/>
            <person name="Lobanov A."/>
            <person name="Lomsadze A."/>
            <person name="Malik S.B."/>
            <person name="Marsh M.E."/>
            <person name="Mackinder L."/>
            <person name="Mock T."/>
            <person name="Mueller-Roeber B."/>
            <person name="Pagarete A."/>
            <person name="Parker M."/>
            <person name="Probert I."/>
            <person name="Quesneville H."/>
            <person name="Raines C."/>
            <person name="Rensing S.A."/>
            <person name="Riano-Pachon D.M."/>
            <person name="Richier S."/>
            <person name="Rokitta S."/>
            <person name="Shiraiwa Y."/>
            <person name="Soanes D.M."/>
            <person name="van der Giezen M."/>
            <person name="Wahlund T.M."/>
            <person name="Williams B."/>
            <person name="Wilson W."/>
            <person name="Wolfe G."/>
            <person name="Wurch L.L."/>
        </authorList>
    </citation>
    <scope>NUCLEOTIDE SEQUENCE</scope>
</reference>
<name>A0A0D3KZ49_EMIH1</name>
<protein>
    <recommendedName>
        <fullName evidence="5">CW-type domain-containing protein</fullName>
    </recommendedName>
</protein>
<dbReference type="GO" id="GO:0008270">
    <property type="term" value="F:zinc ion binding"/>
    <property type="evidence" value="ECO:0007669"/>
    <property type="project" value="UniProtKB-KW"/>
</dbReference>
<feature type="compositionally biased region" description="Acidic residues" evidence="4">
    <location>
        <begin position="104"/>
        <end position="113"/>
    </location>
</feature>
<keyword evidence="3" id="KW-0862">Zinc</keyword>
<dbReference type="HOGENOM" id="CLU_1470792_0_0_1"/>
<keyword evidence="7" id="KW-1185">Reference proteome</keyword>
<organism evidence="6 7">
    <name type="scientific">Emiliania huxleyi (strain CCMP1516)</name>
    <dbReference type="NCBI Taxonomy" id="280463"/>
    <lineage>
        <taxon>Eukaryota</taxon>
        <taxon>Haptista</taxon>
        <taxon>Haptophyta</taxon>
        <taxon>Prymnesiophyceae</taxon>
        <taxon>Isochrysidales</taxon>
        <taxon>Noelaerhabdaceae</taxon>
        <taxon>Emiliania</taxon>
    </lineage>
</organism>
<dbReference type="Proteomes" id="UP000013827">
    <property type="component" value="Unassembled WGS sequence"/>
</dbReference>
<dbReference type="Pfam" id="PF07496">
    <property type="entry name" value="zf-CW"/>
    <property type="match status" value="1"/>
</dbReference>
<dbReference type="PaxDb" id="2903-EOD41034"/>
<dbReference type="EnsemblProtists" id="EOD41034">
    <property type="protein sequence ID" value="EOD41034"/>
    <property type="gene ID" value="EMIHUDRAFT_222093"/>
</dbReference>
<accession>A0A0D3KZ49</accession>
<dbReference type="KEGG" id="ehx:EMIHUDRAFT_222093"/>
<evidence type="ECO:0000313" key="6">
    <source>
        <dbReference type="EnsemblProtists" id="EOD41034"/>
    </source>
</evidence>
<keyword evidence="1" id="KW-0479">Metal-binding</keyword>
<dbReference type="InterPro" id="IPR011124">
    <property type="entry name" value="Znf_CW"/>
</dbReference>
<evidence type="ECO:0000256" key="3">
    <source>
        <dbReference type="ARBA" id="ARBA00022833"/>
    </source>
</evidence>
<feature type="compositionally biased region" description="Basic residues" evidence="4">
    <location>
        <begin position="80"/>
        <end position="92"/>
    </location>
</feature>
<reference evidence="6" key="2">
    <citation type="submission" date="2024-10" db="UniProtKB">
        <authorList>
            <consortium name="EnsemblProtists"/>
        </authorList>
    </citation>
    <scope>IDENTIFICATION</scope>
</reference>
<dbReference type="AlphaFoldDB" id="A0A0D3KZ49"/>
<dbReference type="GeneID" id="17286304"/>
<feature type="domain" description="CW-type" evidence="5">
    <location>
        <begin position="117"/>
        <end position="168"/>
    </location>
</feature>
<dbReference type="PROSITE" id="PS51050">
    <property type="entry name" value="ZF_CW"/>
    <property type="match status" value="1"/>
</dbReference>
<evidence type="ECO:0000256" key="4">
    <source>
        <dbReference type="SAM" id="MobiDB-lite"/>
    </source>
</evidence>
<evidence type="ECO:0000256" key="1">
    <source>
        <dbReference type="ARBA" id="ARBA00022723"/>
    </source>
</evidence>
<proteinExistence type="predicted"/>
<evidence type="ECO:0000313" key="7">
    <source>
        <dbReference type="Proteomes" id="UP000013827"/>
    </source>
</evidence>
<dbReference type="InterPro" id="IPR042778">
    <property type="entry name" value="ZCWPW1/ZCWPW2"/>
</dbReference>
<evidence type="ECO:0000256" key="2">
    <source>
        <dbReference type="ARBA" id="ARBA00022771"/>
    </source>
</evidence>
<sequence>MEKDSSRLRLSVKRVDQRRWAGEANGDGGAAAAKALAAGKVRGSRVCSLGSRVALDPKAPVSARLRTVSGGRVKLLLHAQRPRSSRLPRPKRFRVEDLHHERGDDDDEEEEEVDEGTDLICTWLQCDVCGKWRIVPDHSVGAEGEPWYCSMNLDPRHNRCSVPQQPDDAVADFSDLPRAAPEPP</sequence>
<feature type="region of interest" description="Disordered" evidence="4">
    <location>
        <begin position="80"/>
        <end position="113"/>
    </location>
</feature>
<feature type="compositionally biased region" description="Basic and acidic residues" evidence="4">
    <location>
        <begin position="93"/>
        <end position="103"/>
    </location>
</feature>
<dbReference type="PANTHER" id="PTHR15999:SF2">
    <property type="entry name" value="ZINC FINGER CW-TYPE PWWP DOMAIN PROTEIN 1"/>
    <property type="match status" value="1"/>
</dbReference>
<evidence type="ECO:0000259" key="5">
    <source>
        <dbReference type="PROSITE" id="PS51050"/>
    </source>
</evidence>
<dbReference type="Gene3D" id="3.30.40.100">
    <property type="match status" value="1"/>
</dbReference>
<feature type="region of interest" description="Disordered" evidence="4">
    <location>
        <begin position="162"/>
        <end position="184"/>
    </location>
</feature>